<gene>
    <name evidence="1" type="primary">yafW</name>
    <name evidence="1" type="ORF">CH64_2064</name>
</gene>
<dbReference type="SUPFAM" id="SSF143737">
    <property type="entry name" value="YeeU-like"/>
    <property type="match status" value="1"/>
</dbReference>
<evidence type="ECO:0000313" key="2">
    <source>
        <dbReference type="Proteomes" id="UP000031914"/>
    </source>
</evidence>
<evidence type="ECO:0000313" key="1">
    <source>
        <dbReference type="EMBL" id="AJJ11948.1"/>
    </source>
</evidence>
<dbReference type="Proteomes" id="UP000031914">
    <property type="component" value="Chromosome"/>
</dbReference>
<accession>A0ABM5SFF8</accession>
<reference evidence="1 2" key="1">
    <citation type="journal article" date="2015" name="Genome Announc.">
        <title>Thirty-Two Complete Genome Assemblies of Nine Yersinia Species, Including Y. pestis, Y. pseudotuberculosis, and Y. enterocolitica.</title>
        <authorList>
            <person name="Johnson S.L."/>
            <person name="Daligault H.E."/>
            <person name="Davenport K.W."/>
            <person name="Jaissle J."/>
            <person name="Frey K.G."/>
            <person name="Ladner J.T."/>
            <person name="Broomall S.M."/>
            <person name="Bishop-Lilly K.A."/>
            <person name="Bruce D.C."/>
            <person name="Coyne S.R."/>
            <person name="Gibbons H.S."/>
            <person name="Lo C.C."/>
            <person name="Munk A.C."/>
            <person name="Rosenzweig C.N."/>
            <person name="Koroleva G.I."/>
            <person name="Palacios G.F."/>
            <person name="Redden C.L."/>
            <person name="Xu Y."/>
            <person name="Minogue T.D."/>
            <person name="Chain P.S."/>
        </authorList>
    </citation>
    <scope>NUCLEOTIDE SEQUENCE [LARGE SCALE GENOMIC DNA]</scope>
    <source>
        <strain evidence="1 2">YRA</strain>
    </source>
</reference>
<protein>
    <submittedName>
        <fullName evidence="1">Antitoxin YafW</fullName>
    </submittedName>
</protein>
<proteinExistence type="predicted"/>
<dbReference type="RefSeq" id="WP_032816785.1">
    <property type="nucleotide sequence ID" value="NZ_CP009787.1"/>
</dbReference>
<dbReference type="InterPro" id="IPR009320">
    <property type="entry name" value="Antitoxin_CbeA"/>
</dbReference>
<sequence length="111" mass="12334">MNNDATPALGLKREITPCFGARLVQEGHRLHFLADRAGFNGSFSEMQARDLDEAFPHFVAHTELMLLSGELNPRCAYCVALYRNELTCEADTLGSHGYVYIAIYPSNLVKA</sequence>
<dbReference type="Pfam" id="PF06154">
    <property type="entry name" value="CbeA_antitoxin"/>
    <property type="match status" value="1"/>
</dbReference>
<dbReference type="Gene3D" id="3.30.450.20">
    <property type="entry name" value="PAS domain"/>
    <property type="match status" value="1"/>
</dbReference>
<dbReference type="GeneID" id="45567359"/>
<dbReference type="InterPro" id="IPR038025">
    <property type="entry name" value="CbeA_sf"/>
</dbReference>
<name>A0ABM5SFF8_YERRO</name>
<organism evidence="1 2">
    <name type="scientific">Yersinia rohdei</name>
    <dbReference type="NCBI Taxonomy" id="29485"/>
    <lineage>
        <taxon>Bacteria</taxon>
        <taxon>Pseudomonadati</taxon>
        <taxon>Pseudomonadota</taxon>
        <taxon>Gammaproteobacteria</taxon>
        <taxon>Enterobacterales</taxon>
        <taxon>Yersiniaceae</taxon>
        <taxon>Yersinia</taxon>
    </lineage>
</organism>
<keyword evidence="2" id="KW-1185">Reference proteome</keyword>
<dbReference type="EMBL" id="CP009787">
    <property type="protein sequence ID" value="AJJ11948.1"/>
    <property type="molecule type" value="Genomic_DNA"/>
</dbReference>